<protein>
    <submittedName>
        <fullName evidence="1">Uncharacterized protein</fullName>
    </submittedName>
</protein>
<sequence>MSAKKMLLVVVLLRTYFSLLLLVALVVLDKAFANVELACPRLSVPPGTSTIFYCSTNDSSSGLDIRLAGNPPDVPIYGSVQEGHTMTRGLLTVSVVEKTSAILRVAISFNVSLPLLNTYLTCTSITNGEYDSCLLSYPRPRLDPHATVLCEDRNEDNRCSLTSLSWNCSKSQLPLKEVEVWLDGDEKANVSQSTCTHYFRVNGTRPFVNNLTLVGHYVTNYSSTVTALIDLQSPFQISKNESKHGSTTYIFDVVEERKPSRLLELNVVRSDNITIQKEDAPPLYIEVFGNKSITYSLRTFLINGDFLVLYEQNGTQSFESGPNTNGTNTTPSGTSALKYCLLLVFLYPVLIIITSLQTCS</sequence>
<organism evidence="1">
    <name type="scientific">Amphimedon queenslandica</name>
    <name type="common">Sponge</name>
    <dbReference type="NCBI Taxonomy" id="400682"/>
    <lineage>
        <taxon>Eukaryota</taxon>
        <taxon>Metazoa</taxon>
        <taxon>Porifera</taxon>
        <taxon>Demospongiae</taxon>
        <taxon>Heteroscleromorpha</taxon>
        <taxon>Haplosclerida</taxon>
        <taxon>Niphatidae</taxon>
        <taxon>Amphimedon</taxon>
    </lineage>
</organism>
<dbReference type="KEGG" id="aqu:109583484"/>
<gene>
    <name evidence="1" type="primary">109583484</name>
</gene>
<dbReference type="Proteomes" id="UP000007879">
    <property type="component" value="Unassembled WGS sequence"/>
</dbReference>
<name>A0A1X7UH38_AMPQE</name>
<dbReference type="EnsemblMetazoa" id="XM_019998866.1">
    <property type="protein sequence ID" value="XP_019854425.1"/>
    <property type="gene ID" value="LOC109583484"/>
</dbReference>
<evidence type="ECO:0000313" key="1">
    <source>
        <dbReference type="EnsemblMetazoa" id="Aqu2.1.26791_001"/>
    </source>
</evidence>
<dbReference type="AlphaFoldDB" id="A0A1X7UH38"/>
<keyword evidence="2" id="KW-1185">Reference proteome</keyword>
<reference evidence="2" key="1">
    <citation type="journal article" date="2010" name="Nature">
        <title>The Amphimedon queenslandica genome and the evolution of animal complexity.</title>
        <authorList>
            <person name="Srivastava M."/>
            <person name="Simakov O."/>
            <person name="Chapman J."/>
            <person name="Fahey B."/>
            <person name="Gauthier M.E."/>
            <person name="Mitros T."/>
            <person name="Richards G.S."/>
            <person name="Conaco C."/>
            <person name="Dacre M."/>
            <person name="Hellsten U."/>
            <person name="Larroux C."/>
            <person name="Putnam N.H."/>
            <person name="Stanke M."/>
            <person name="Adamska M."/>
            <person name="Darling A."/>
            <person name="Degnan S.M."/>
            <person name="Oakley T.H."/>
            <person name="Plachetzki D.C."/>
            <person name="Zhai Y."/>
            <person name="Adamski M."/>
            <person name="Calcino A."/>
            <person name="Cummins S.F."/>
            <person name="Goodstein D.M."/>
            <person name="Harris C."/>
            <person name="Jackson D.J."/>
            <person name="Leys S.P."/>
            <person name="Shu S."/>
            <person name="Woodcroft B.J."/>
            <person name="Vervoort M."/>
            <person name="Kosik K.S."/>
            <person name="Manning G."/>
            <person name="Degnan B.M."/>
            <person name="Rokhsar D.S."/>
        </authorList>
    </citation>
    <scope>NUCLEOTIDE SEQUENCE [LARGE SCALE GENOMIC DNA]</scope>
</reference>
<dbReference type="EnsemblMetazoa" id="Aqu2.1.26791_001">
    <property type="protein sequence ID" value="Aqu2.1.26791_001"/>
    <property type="gene ID" value="Aqu2.1.26791"/>
</dbReference>
<proteinExistence type="predicted"/>
<evidence type="ECO:0000313" key="2">
    <source>
        <dbReference type="Proteomes" id="UP000007879"/>
    </source>
</evidence>
<accession>A0A1X7UH38</accession>
<dbReference type="InParanoid" id="A0A1X7UH38"/>
<reference evidence="1" key="2">
    <citation type="submission" date="2017-05" db="UniProtKB">
        <authorList>
            <consortium name="EnsemblMetazoa"/>
        </authorList>
    </citation>
    <scope>IDENTIFICATION</scope>
</reference>